<sequence>MAAVHVFGGKTWATWLVWYNSPGSYTMGIRFMRLARSAAPAVSHLLLRHLGMRIPSAVLCCLDSGGIYILVLSVCAGHHLSFSSFSLSLSIDLYQRICLIA</sequence>
<protein>
    <submittedName>
        <fullName evidence="1">Uncharacterized protein</fullName>
    </submittedName>
</protein>
<keyword evidence="2" id="KW-1185">Reference proteome</keyword>
<dbReference type="EMBL" id="KN832061">
    <property type="protein sequence ID" value="KIN95770.1"/>
    <property type="molecule type" value="Genomic_DNA"/>
</dbReference>
<evidence type="ECO:0000313" key="2">
    <source>
        <dbReference type="Proteomes" id="UP000054217"/>
    </source>
</evidence>
<dbReference type="Proteomes" id="UP000054217">
    <property type="component" value="Unassembled WGS sequence"/>
</dbReference>
<organism evidence="1 2">
    <name type="scientific">Pisolithus tinctorius Marx 270</name>
    <dbReference type="NCBI Taxonomy" id="870435"/>
    <lineage>
        <taxon>Eukaryota</taxon>
        <taxon>Fungi</taxon>
        <taxon>Dikarya</taxon>
        <taxon>Basidiomycota</taxon>
        <taxon>Agaricomycotina</taxon>
        <taxon>Agaricomycetes</taxon>
        <taxon>Agaricomycetidae</taxon>
        <taxon>Boletales</taxon>
        <taxon>Sclerodermatineae</taxon>
        <taxon>Pisolithaceae</taxon>
        <taxon>Pisolithus</taxon>
    </lineage>
</organism>
<reference evidence="1 2" key="1">
    <citation type="submission" date="2014-04" db="EMBL/GenBank/DDBJ databases">
        <authorList>
            <consortium name="DOE Joint Genome Institute"/>
            <person name="Kuo A."/>
            <person name="Kohler A."/>
            <person name="Costa M.D."/>
            <person name="Nagy L.G."/>
            <person name="Floudas D."/>
            <person name="Copeland A."/>
            <person name="Barry K.W."/>
            <person name="Cichocki N."/>
            <person name="Veneault-Fourrey C."/>
            <person name="LaButti K."/>
            <person name="Lindquist E.A."/>
            <person name="Lipzen A."/>
            <person name="Lundell T."/>
            <person name="Morin E."/>
            <person name="Murat C."/>
            <person name="Sun H."/>
            <person name="Tunlid A."/>
            <person name="Henrissat B."/>
            <person name="Grigoriev I.V."/>
            <person name="Hibbett D.S."/>
            <person name="Martin F."/>
            <person name="Nordberg H.P."/>
            <person name="Cantor M.N."/>
            <person name="Hua S.X."/>
        </authorList>
    </citation>
    <scope>NUCLEOTIDE SEQUENCE [LARGE SCALE GENOMIC DNA]</scope>
    <source>
        <strain evidence="1 2">Marx 270</strain>
    </source>
</reference>
<dbReference type="AlphaFoldDB" id="A0A0C3NJC8"/>
<dbReference type="InParanoid" id="A0A0C3NJC8"/>
<name>A0A0C3NJC8_PISTI</name>
<reference evidence="2" key="2">
    <citation type="submission" date="2015-01" db="EMBL/GenBank/DDBJ databases">
        <title>Evolutionary Origins and Diversification of the Mycorrhizal Mutualists.</title>
        <authorList>
            <consortium name="DOE Joint Genome Institute"/>
            <consortium name="Mycorrhizal Genomics Consortium"/>
            <person name="Kohler A."/>
            <person name="Kuo A."/>
            <person name="Nagy L.G."/>
            <person name="Floudas D."/>
            <person name="Copeland A."/>
            <person name="Barry K.W."/>
            <person name="Cichocki N."/>
            <person name="Veneault-Fourrey C."/>
            <person name="LaButti K."/>
            <person name="Lindquist E.A."/>
            <person name="Lipzen A."/>
            <person name="Lundell T."/>
            <person name="Morin E."/>
            <person name="Murat C."/>
            <person name="Riley R."/>
            <person name="Ohm R."/>
            <person name="Sun H."/>
            <person name="Tunlid A."/>
            <person name="Henrissat B."/>
            <person name="Grigoriev I.V."/>
            <person name="Hibbett D.S."/>
            <person name="Martin F."/>
        </authorList>
    </citation>
    <scope>NUCLEOTIDE SEQUENCE [LARGE SCALE GENOMIC DNA]</scope>
    <source>
        <strain evidence="2">Marx 270</strain>
    </source>
</reference>
<evidence type="ECO:0000313" key="1">
    <source>
        <dbReference type="EMBL" id="KIN95770.1"/>
    </source>
</evidence>
<dbReference type="HOGENOM" id="CLU_2292817_0_0_1"/>
<proteinExistence type="predicted"/>
<accession>A0A0C3NJC8</accession>
<gene>
    <name evidence="1" type="ORF">M404DRAFT_298463</name>
</gene>